<dbReference type="GO" id="GO:0016787">
    <property type="term" value="F:hydrolase activity"/>
    <property type="evidence" value="ECO:0007669"/>
    <property type="project" value="UniProtKB-KW"/>
</dbReference>
<dbReference type="PANTHER" id="PTHR43784:SF2">
    <property type="entry name" value="GDSL-LIKE LIPASE_ACYLHYDROLASE, PUTATIVE (AFU_ORTHOLOGUE AFUA_2G00820)-RELATED"/>
    <property type="match status" value="1"/>
</dbReference>
<organism evidence="3 4">
    <name type="scientific">Sphingomonas oligophenolica</name>
    <dbReference type="NCBI Taxonomy" id="301154"/>
    <lineage>
        <taxon>Bacteria</taxon>
        <taxon>Pseudomonadati</taxon>
        <taxon>Pseudomonadota</taxon>
        <taxon>Alphaproteobacteria</taxon>
        <taxon>Sphingomonadales</taxon>
        <taxon>Sphingomonadaceae</taxon>
        <taxon>Sphingomonas</taxon>
    </lineage>
</organism>
<reference evidence="3 4" key="1">
    <citation type="submission" date="2024-05" db="EMBL/GenBank/DDBJ databases">
        <authorList>
            <person name="Liu Q."/>
            <person name="Xin Y.-H."/>
        </authorList>
    </citation>
    <scope>NUCLEOTIDE SEQUENCE [LARGE SCALE GENOMIC DNA]</scope>
    <source>
        <strain evidence="3 4">CGMCC 1.10181</strain>
    </source>
</reference>
<dbReference type="InterPro" id="IPR053140">
    <property type="entry name" value="GDSL_Rv0518-like"/>
</dbReference>
<evidence type="ECO:0000259" key="2">
    <source>
        <dbReference type="Pfam" id="PF13472"/>
    </source>
</evidence>
<feature type="signal peptide" evidence="1">
    <location>
        <begin position="1"/>
        <end position="27"/>
    </location>
</feature>
<feature type="domain" description="SGNH hydrolase-type esterase" evidence="2">
    <location>
        <begin position="210"/>
        <end position="398"/>
    </location>
</feature>
<comment type="caution">
    <text evidence="3">The sequence shown here is derived from an EMBL/GenBank/DDBJ whole genome shotgun (WGS) entry which is preliminary data.</text>
</comment>
<dbReference type="InterPro" id="IPR013830">
    <property type="entry name" value="SGNH_hydro"/>
</dbReference>
<dbReference type="Proteomes" id="UP001419910">
    <property type="component" value="Unassembled WGS sequence"/>
</dbReference>
<protein>
    <submittedName>
        <fullName evidence="3">SGNH/GDSL hydrolase family protein</fullName>
    </submittedName>
</protein>
<dbReference type="RefSeq" id="WP_343892600.1">
    <property type="nucleotide sequence ID" value="NZ_BAAAEH010000060.1"/>
</dbReference>
<keyword evidence="4" id="KW-1185">Reference proteome</keyword>
<dbReference type="Gene3D" id="3.40.50.1110">
    <property type="entry name" value="SGNH hydrolase"/>
    <property type="match status" value="1"/>
</dbReference>
<proteinExistence type="predicted"/>
<dbReference type="EMBL" id="JBDIME010000018">
    <property type="protein sequence ID" value="MEN2791600.1"/>
    <property type="molecule type" value="Genomic_DNA"/>
</dbReference>
<evidence type="ECO:0000313" key="3">
    <source>
        <dbReference type="EMBL" id="MEN2791600.1"/>
    </source>
</evidence>
<dbReference type="Pfam" id="PF13472">
    <property type="entry name" value="Lipase_GDSL_2"/>
    <property type="match status" value="1"/>
</dbReference>
<keyword evidence="3" id="KW-0378">Hydrolase</keyword>
<gene>
    <name evidence="3" type="ORF">ABC974_18335</name>
</gene>
<dbReference type="SUPFAM" id="SSF52266">
    <property type="entry name" value="SGNH hydrolase"/>
    <property type="match status" value="1"/>
</dbReference>
<dbReference type="InterPro" id="IPR036514">
    <property type="entry name" value="SGNH_hydro_sf"/>
</dbReference>
<dbReference type="CDD" id="cd01830">
    <property type="entry name" value="XynE_like"/>
    <property type="match status" value="1"/>
</dbReference>
<sequence>MTPFRAVTPAVRLAACLAALAPLAAQAAPPARQVWTRSWEAVPSDLVAAPAAPDQPVSATGLTFRMTARLSAGGTAIRLNLSNELSSEPLTVGAVHVALAGPDGEVVPGSDHVVTFGDNPAPVIPAGAPLLSDPVAFRAPPLARVVVSVFLPGDASRLTAHSLGVSTTRIAPGDQSAAAALPGALTRTSRFLLSGIDVAGGPATATIVTLGDSITDGAASSNDSNHRWPDFLAERLRAGGKAGFAVANAGLSGNRLLATGAGPAALARLDRDVLSVPGVRYVVILEGVNDIGNPTARKVPLPTPEELIGAYRQIIARAHDRGIKVIGATILPYKGAGYYSDAGNAVRSAVNTWIRAPGHFDGVIDFDRITGDKADPLRMAPAYDSGDKLHPGDDGYRAMAMGVDLGLFR</sequence>
<feature type="chain" id="PRO_5045492849" evidence="1">
    <location>
        <begin position="28"/>
        <end position="409"/>
    </location>
</feature>
<name>A0ABU9Y717_9SPHN</name>
<keyword evidence="1" id="KW-0732">Signal</keyword>
<evidence type="ECO:0000256" key="1">
    <source>
        <dbReference type="SAM" id="SignalP"/>
    </source>
</evidence>
<accession>A0ABU9Y717</accession>
<dbReference type="PANTHER" id="PTHR43784">
    <property type="entry name" value="GDSL-LIKE LIPASE/ACYLHYDROLASE, PUTATIVE (AFU_ORTHOLOGUE AFUA_2G00820)-RELATED"/>
    <property type="match status" value="1"/>
</dbReference>
<evidence type="ECO:0000313" key="4">
    <source>
        <dbReference type="Proteomes" id="UP001419910"/>
    </source>
</evidence>